<dbReference type="GO" id="GO:0016020">
    <property type="term" value="C:membrane"/>
    <property type="evidence" value="ECO:0007669"/>
    <property type="project" value="UniProtKB-SubCell"/>
</dbReference>
<keyword evidence="7" id="KW-1185">Reference proteome</keyword>
<name>A0A8T1VUI8_9STRA</name>
<dbReference type="InterPro" id="IPR050186">
    <property type="entry name" value="TPT_transporter"/>
</dbReference>
<feature type="transmembrane region" description="Helical" evidence="5">
    <location>
        <begin position="223"/>
        <end position="241"/>
    </location>
</feature>
<evidence type="ECO:0000256" key="4">
    <source>
        <dbReference type="ARBA" id="ARBA00023136"/>
    </source>
</evidence>
<evidence type="ECO:0000256" key="5">
    <source>
        <dbReference type="SAM" id="Phobius"/>
    </source>
</evidence>
<feature type="transmembrane region" description="Helical" evidence="5">
    <location>
        <begin position="256"/>
        <end position="273"/>
    </location>
</feature>
<protein>
    <recommendedName>
        <fullName evidence="8">Sugar phosphate transporter domain-containing protein</fullName>
    </recommendedName>
</protein>
<evidence type="ECO:0008006" key="8">
    <source>
        <dbReference type="Google" id="ProtNLM"/>
    </source>
</evidence>
<evidence type="ECO:0000256" key="2">
    <source>
        <dbReference type="ARBA" id="ARBA00022692"/>
    </source>
</evidence>
<comment type="subcellular location">
    <subcellularLocation>
        <location evidence="1">Membrane</location>
        <topology evidence="1">Multi-pass membrane protein</topology>
    </subcellularLocation>
</comment>
<evidence type="ECO:0000256" key="1">
    <source>
        <dbReference type="ARBA" id="ARBA00004141"/>
    </source>
</evidence>
<keyword evidence="2 5" id="KW-0812">Transmembrane</keyword>
<sequence>MEKASARSSSLLAALWPCLFYFLCSLAMNLLTKTLMTTFQWRSVYTLGAIQSLFTLASLTLLSTAQFVLAVVTGAKQQPSVDDPLGSKHRSVAYALRVLLPLMALHLSNMLLGFASLRVVNLPMYLVLRRLTTVTVMLIEWLVLHKAISGSIKVAILGANFEAEGVVFVKTLILSSVGSLIAGSTDVMSDVRGGYTLVLLQNLCTAMSLAFSKESALTPRQLVVLNSTAGAVCCSVLGFIFERDEVMAFPRLSDPSFIAGMVIMCSMCVLYQFSVQLCTLHTSALTTSVTGNIKDLFATIGGYLLFPDAPTHFANFVGVALSFIGAYSFSYIRFRTLVGPSPPHQKQL</sequence>
<feature type="transmembrane region" description="Helical" evidence="5">
    <location>
        <begin position="12"/>
        <end position="32"/>
    </location>
</feature>
<organism evidence="6 7">
    <name type="scientific">Phytophthora pseudosyringae</name>
    <dbReference type="NCBI Taxonomy" id="221518"/>
    <lineage>
        <taxon>Eukaryota</taxon>
        <taxon>Sar</taxon>
        <taxon>Stramenopiles</taxon>
        <taxon>Oomycota</taxon>
        <taxon>Peronosporomycetes</taxon>
        <taxon>Peronosporales</taxon>
        <taxon>Peronosporaceae</taxon>
        <taxon>Phytophthora</taxon>
    </lineage>
</organism>
<dbReference type="Proteomes" id="UP000694044">
    <property type="component" value="Unassembled WGS sequence"/>
</dbReference>
<dbReference type="AlphaFoldDB" id="A0A8T1VUI8"/>
<evidence type="ECO:0000256" key="3">
    <source>
        <dbReference type="ARBA" id="ARBA00022989"/>
    </source>
</evidence>
<feature type="transmembrane region" description="Helical" evidence="5">
    <location>
        <begin position="94"/>
        <end position="115"/>
    </location>
</feature>
<reference evidence="6" key="1">
    <citation type="submission" date="2021-02" db="EMBL/GenBank/DDBJ databases">
        <authorList>
            <person name="Palmer J.M."/>
        </authorList>
    </citation>
    <scope>NUCLEOTIDE SEQUENCE</scope>
    <source>
        <strain evidence="6">SCRP734</strain>
    </source>
</reference>
<evidence type="ECO:0000313" key="7">
    <source>
        <dbReference type="Proteomes" id="UP000694044"/>
    </source>
</evidence>
<evidence type="ECO:0000313" key="6">
    <source>
        <dbReference type="EMBL" id="KAG7384616.1"/>
    </source>
</evidence>
<comment type="caution">
    <text evidence="6">The sequence shown here is derived from an EMBL/GenBank/DDBJ whole genome shotgun (WGS) entry which is preliminary data.</text>
</comment>
<gene>
    <name evidence="6" type="ORF">PHYPSEUDO_002430</name>
</gene>
<dbReference type="PANTHER" id="PTHR11132">
    <property type="entry name" value="SOLUTE CARRIER FAMILY 35"/>
    <property type="match status" value="1"/>
</dbReference>
<feature type="transmembrane region" description="Helical" evidence="5">
    <location>
        <begin position="312"/>
        <end position="332"/>
    </location>
</feature>
<dbReference type="EMBL" id="JAGDFM010000143">
    <property type="protein sequence ID" value="KAG7384616.1"/>
    <property type="molecule type" value="Genomic_DNA"/>
</dbReference>
<keyword evidence="3 5" id="KW-1133">Transmembrane helix</keyword>
<keyword evidence="4 5" id="KW-0472">Membrane</keyword>
<proteinExistence type="predicted"/>
<accession>A0A8T1VUI8</accession>
<feature type="transmembrane region" description="Helical" evidence="5">
    <location>
        <begin position="52"/>
        <end position="73"/>
    </location>
</feature>
<dbReference type="OrthoDB" id="417037at2759"/>